<dbReference type="InterPro" id="IPR012657">
    <property type="entry name" value="23S_rRNA-intervening_sequence"/>
</dbReference>
<accession>A0A0N1EPP2</accession>
<sequence>MNFENLAVWKRSARLSADIYKFTVELTDYGFRNQLTRSSLSVPSNIADKIAGANFERACAASKR</sequence>
<gene>
    <name evidence="1" type="ORF">ADS77_02550</name>
</gene>
<keyword evidence="2" id="KW-1185">Reference proteome</keyword>
<dbReference type="AlphaFoldDB" id="A0A0N1EPP2"/>
<protein>
    <recommendedName>
        <fullName evidence="3">Four helix bundle protein</fullName>
    </recommendedName>
</protein>
<dbReference type="EMBL" id="LHPH01000002">
    <property type="protein sequence ID" value="KPH65170.1"/>
    <property type="molecule type" value="Genomic_DNA"/>
</dbReference>
<dbReference type="STRING" id="187330.AMS58_07730"/>
<dbReference type="PATRIC" id="fig|187330.3.peg.548"/>
<dbReference type="Proteomes" id="UP000037848">
    <property type="component" value="Unassembled WGS sequence"/>
</dbReference>
<reference evidence="1 2" key="1">
    <citation type="submission" date="2015-08" db="EMBL/GenBank/DDBJ databases">
        <title>Draft Genome Sequence of Pseudoalteromonas porphyrae UCD-SED14.</title>
        <authorList>
            <person name="Coil D.A."/>
            <person name="Jospin G."/>
            <person name="Lee R.D."/>
            <person name="Eisen J.A."/>
        </authorList>
    </citation>
    <scope>NUCLEOTIDE SEQUENCE [LARGE SCALE GENOMIC DNA]</scope>
    <source>
        <strain evidence="1 2">UCD-SED14</strain>
    </source>
</reference>
<dbReference type="InterPro" id="IPR036583">
    <property type="entry name" value="23S_rRNA_IVS_sf"/>
</dbReference>
<evidence type="ECO:0000313" key="2">
    <source>
        <dbReference type="Proteomes" id="UP000037848"/>
    </source>
</evidence>
<evidence type="ECO:0000313" key="1">
    <source>
        <dbReference type="EMBL" id="KPH65170.1"/>
    </source>
</evidence>
<dbReference type="Gene3D" id="1.20.1440.60">
    <property type="entry name" value="23S rRNA-intervening sequence"/>
    <property type="match status" value="1"/>
</dbReference>
<comment type="caution">
    <text evidence="1">The sequence shown here is derived from an EMBL/GenBank/DDBJ whole genome shotgun (WGS) entry which is preliminary data.</text>
</comment>
<proteinExistence type="predicted"/>
<name>A0A0N1EPP2_9GAMM</name>
<evidence type="ECO:0008006" key="3">
    <source>
        <dbReference type="Google" id="ProtNLM"/>
    </source>
</evidence>
<organism evidence="1 2">
    <name type="scientific">Pseudoalteromonas porphyrae</name>
    <dbReference type="NCBI Taxonomy" id="187330"/>
    <lineage>
        <taxon>Bacteria</taxon>
        <taxon>Pseudomonadati</taxon>
        <taxon>Pseudomonadota</taxon>
        <taxon>Gammaproteobacteria</taxon>
        <taxon>Alteromonadales</taxon>
        <taxon>Pseudoalteromonadaceae</taxon>
        <taxon>Pseudoalteromonas</taxon>
    </lineage>
</organism>
<dbReference type="SUPFAM" id="SSF158446">
    <property type="entry name" value="IVS-encoded protein-like"/>
    <property type="match status" value="1"/>
</dbReference>
<dbReference type="Pfam" id="PF05635">
    <property type="entry name" value="23S_rRNA_IVP"/>
    <property type="match status" value="1"/>
</dbReference>
<dbReference type="PANTHER" id="PTHR38471:SF2">
    <property type="entry name" value="FOUR HELIX BUNDLE PROTEIN"/>
    <property type="match status" value="1"/>
</dbReference>
<dbReference type="PANTHER" id="PTHR38471">
    <property type="entry name" value="FOUR HELIX BUNDLE PROTEIN"/>
    <property type="match status" value="1"/>
</dbReference>
<dbReference type="NCBIfam" id="TIGR02436">
    <property type="entry name" value="four helix bundle protein"/>
    <property type="match status" value="1"/>
</dbReference>